<reference evidence="6" key="1">
    <citation type="submission" date="2020-08" db="EMBL/GenBank/DDBJ databases">
        <title>Genome public.</title>
        <authorList>
            <person name="Liu C."/>
            <person name="Sun Q."/>
        </authorList>
    </citation>
    <scope>NUCLEOTIDE SEQUENCE</scope>
    <source>
        <strain evidence="6">BX12</strain>
    </source>
</reference>
<dbReference type="Gene3D" id="2.30.30.180">
    <property type="entry name" value="Ribosome maturation factor RimP, C-terminal domain"/>
    <property type="match status" value="1"/>
</dbReference>
<dbReference type="AlphaFoldDB" id="A0A923NL06"/>
<keyword evidence="7" id="KW-1185">Reference proteome</keyword>
<dbReference type="EMBL" id="JACRYT010000013">
    <property type="protein sequence ID" value="MBC6680469.1"/>
    <property type="molecule type" value="Genomic_DNA"/>
</dbReference>
<dbReference type="GO" id="GO:0000028">
    <property type="term" value="P:ribosomal small subunit assembly"/>
    <property type="evidence" value="ECO:0007669"/>
    <property type="project" value="TreeGrafter"/>
</dbReference>
<keyword evidence="2 3" id="KW-0690">Ribosome biogenesis</keyword>
<dbReference type="Pfam" id="PF17384">
    <property type="entry name" value="DUF150_C"/>
    <property type="match status" value="1"/>
</dbReference>
<dbReference type="GO" id="GO:0006412">
    <property type="term" value="P:translation"/>
    <property type="evidence" value="ECO:0007669"/>
    <property type="project" value="TreeGrafter"/>
</dbReference>
<sequence>MAKKKITEIAEEVLEGFLTENNYELYSIEFIKEGRDWFLRVYIDKAQDEGKEEQYISTEDCEKISRFLSEELDKIDPIQQNYYLEVSSPGMDRALMKEEHYKRFSGRPVEIKLYQPVDGVKQIEGILEGITDGIVMVTDEKEKKWEIPLERIAKTKLAVVF</sequence>
<dbReference type="SUPFAM" id="SSF75420">
    <property type="entry name" value="YhbC-like, N-terminal domain"/>
    <property type="match status" value="1"/>
</dbReference>
<dbReference type="Gene3D" id="3.30.300.70">
    <property type="entry name" value="RimP-like superfamily, N-terminal"/>
    <property type="match status" value="1"/>
</dbReference>
<evidence type="ECO:0000313" key="7">
    <source>
        <dbReference type="Proteomes" id="UP000602647"/>
    </source>
</evidence>
<proteinExistence type="inferred from homology"/>
<name>A0A923NL06_9FIRM</name>
<comment type="subcellular location">
    <subcellularLocation>
        <location evidence="3">Cytoplasm</location>
    </subcellularLocation>
</comment>
<organism evidence="6 7">
    <name type="scientific">Zhenpiania hominis</name>
    <dbReference type="NCBI Taxonomy" id="2763644"/>
    <lineage>
        <taxon>Bacteria</taxon>
        <taxon>Bacillati</taxon>
        <taxon>Bacillota</taxon>
        <taxon>Clostridia</taxon>
        <taxon>Peptostreptococcales</taxon>
        <taxon>Anaerovoracaceae</taxon>
        <taxon>Zhenpiania</taxon>
    </lineage>
</organism>
<dbReference type="InterPro" id="IPR036847">
    <property type="entry name" value="RimP_C_sf"/>
</dbReference>
<dbReference type="InterPro" id="IPR028989">
    <property type="entry name" value="RimP_N"/>
</dbReference>
<dbReference type="HAMAP" id="MF_01077">
    <property type="entry name" value="RimP"/>
    <property type="match status" value="1"/>
</dbReference>
<dbReference type="InterPro" id="IPR028998">
    <property type="entry name" value="RimP_C"/>
</dbReference>
<dbReference type="SUPFAM" id="SSF74942">
    <property type="entry name" value="YhbC-like, C-terminal domain"/>
    <property type="match status" value="1"/>
</dbReference>
<dbReference type="Proteomes" id="UP000602647">
    <property type="component" value="Unassembled WGS sequence"/>
</dbReference>
<evidence type="ECO:0000259" key="4">
    <source>
        <dbReference type="Pfam" id="PF02576"/>
    </source>
</evidence>
<evidence type="ECO:0000259" key="5">
    <source>
        <dbReference type="Pfam" id="PF17384"/>
    </source>
</evidence>
<keyword evidence="1 3" id="KW-0963">Cytoplasm</keyword>
<feature type="domain" description="Ribosome maturation factor RimP N-terminal" evidence="4">
    <location>
        <begin position="14"/>
        <end position="92"/>
    </location>
</feature>
<evidence type="ECO:0000256" key="1">
    <source>
        <dbReference type="ARBA" id="ARBA00022490"/>
    </source>
</evidence>
<dbReference type="Pfam" id="PF02576">
    <property type="entry name" value="RimP_N"/>
    <property type="match status" value="1"/>
</dbReference>
<comment type="function">
    <text evidence="3">Required for maturation of 30S ribosomal subunits.</text>
</comment>
<dbReference type="PANTHER" id="PTHR33867:SF1">
    <property type="entry name" value="RIBOSOME MATURATION FACTOR RIMP"/>
    <property type="match status" value="1"/>
</dbReference>
<gene>
    <name evidence="3" type="primary">rimP</name>
    <name evidence="6" type="ORF">H9L42_11625</name>
</gene>
<dbReference type="RefSeq" id="WP_187303566.1">
    <property type="nucleotide sequence ID" value="NZ_CBCTON010000035.1"/>
</dbReference>
<evidence type="ECO:0000256" key="3">
    <source>
        <dbReference type="HAMAP-Rule" id="MF_01077"/>
    </source>
</evidence>
<protein>
    <recommendedName>
        <fullName evidence="3">Ribosome maturation factor RimP</fullName>
    </recommendedName>
</protein>
<evidence type="ECO:0000256" key="2">
    <source>
        <dbReference type="ARBA" id="ARBA00022517"/>
    </source>
</evidence>
<dbReference type="InterPro" id="IPR035956">
    <property type="entry name" value="RimP_N_sf"/>
</dbReference>
<accession>A0A923NL06</accession>
<dbReference type="PANTHER" id="PTHR33867">
    <property type="entry name" value="RIBOSOME MATURATION FACTOR RIMP"/>
    <property type="match status" value="1"/>
</dbReference>
<dbReference type="InterPro" id="IPR003728">
    <property type="entry name" value="Ribosome_maturation_RimP"/>
</dbReference>
<dbReference type="FunFam" id="3.30.300.70:FF:000001">
    <property type="entry name" value="Ribosome maturation factor RimP"/>
    <property type="match status" value="1"/>
</dbReference>
<comment type="caution">
    <text evidence="6">The sequence shown here is derived from an EMBL/GenBank/DDBJ whole genome shotgun (WGS) entry which is preliminary data.</text>
</comment>
<evidence type="ECO:0000313" key="6">
    <source>
        <dbReference type="EMBL" id="MBC6680469.1"/>
    </source>
</evidence>
<feature type="domain" description="Ribosome maturation factor RimP C-terminal" evidence="5">
    <location>
        <begin position="95"/>
        <end position="161"/>
    </location>
</feature>
<comment type="similarity">
    <text evidence="3">Belongs to the RimP family.</text>
</comment>
<dbReference type="GO" id="GO:0005829">
    <property type="term" value="C:cytosol"/>
    <property type="evidence" value="ECO:0007669"/>
    <property type="project" value="TreeGrafter"/>
</dbReference>
<dbReference type="CDD" id="cd01734">
    <property type="entry name" value="YlxS_C"/>
    <property type="match status" value="1"/>
</dbReference>